<comment type="function">
    <text evidence="2">Catalyzes the cleavage of 5-oxoproline to form L-glutamate coupled to the hydrolysis of ATP to ADP and inorganic phosphate.</text>
</comment>
<dbReference type="Pfam" id="PF03746">
    <property type="entry name" value="LamB_YcsF"/>
    <property type="match status" value="1"/>
</dbReference>
<keyword evidence="4" id="KW-1185">Reference proteome</keyword>
<dbReference type="NCBIfam" id="NF003814">
    <property type="entry name" value="PRK05406.1-3"/>
    <property type="match status" value="1"/>
</dbReference>
<dbReference type="GO" id="GO:0017168">
    <property type="term" value="F:5-oxoprolinase (ATP-hydrolyzing) activity"/>
    <property type="evidence" value="ECO:0007669"/>
    <property type="project" value="UniProtKB-UniRule"/>
</dbReference>
<dbReference type="Proteomes" id="UP000535589">
    <property type="component" value="Unassembled WGS sequence"/>
</dbReference>
<accession>A0A7X8TRA6</accession>
<dbReference type="CDD" id="cd10787">
    <property type="entry name" value="LamB_YcsF_like"/>
    <property type="match status" value="1"/>
</dbReference>
<dbReference type="InterPro" id="IPR005501">
    <property type="entry name" value="LamB/YcsF/PxpA-like"/>
</dbReference>
<dbReference type="PANTHER" id="PTHR30292:SF0">
    <property type="entry name" value="5-OXOPROLINASE SUBUNIT A"/>
    <property type="match status" value="1"/>
</dbReference>
<dbReference type="HAMAP" id="MF_00691">
    <property type="entry name" value="PxpA"/>
    <property type="match status" value="1"/>
</dbReference>
<keyword evidence="2" id="KW-0378">Hydrolase</keyword>
<comment type="subunit">
    <text evidence="2">Forms a complex composed of PxpA, PxpB and PxpC.</text>
</comment>
<gene>
    <name evidence="2" type="primary">pxpA</name>
    <name evidence="3" type="ORF">HGP28_10825</name>
</gene>
<sequence length="247" mass="27600">MSKQKIALNCDMGESFGSWSMGQDEQVMEWIDKANIACGFHAGDPHIMNRTVQLASDYCVEIGAHPSYQDLLGFGRRSIPHTPSQITELVLYQVGSLQAFCRYHQTSLNYIKPHGALYNDMMKDMDIFRAVVQAAACFRLPLMVLASGDNQRYLDIADNDDVPLLFEAFADRRYQDDGTLTPRDWPNAVLSDETEILAQVRQLANEGSVTTASGNKLAIEADTLCVHGDNPSSIELIERIWHTLNAE</sequence>
<comment type="catalytic activity">
    <reaction evidence="2">
        <text>5-oxo-L-proline + ATP + 2 H2O = L-glutamate + ADP + phosphate + H(+)</text>
        <dbReference type="Rhea" id="RHEA:10348"/>
        <dbReference type="ChEBI" id="CHEBI:15377"/>
        <dbReference type="ChEBI" id="CHEBI:15378"/>
        <dbReference type="ChEBI" id="CHEBI:29985"/>
        <dbReference type="ChEBI" id="CHEBI:30616"/>
        <dbReference type="ChEBI" id="CHEBI:43474"/>
        <dbReference type="ChEBI" id="CHEBI:58402"/>
        <dbReference type="ChEBI" id="CHEBI:456216"/>
        <dbReference type="EC" id="3.5.2.9"/>
    </reaction>
</comment>
<name>A0A7X8TRA6_9VIBR</name>
<evidence type="ECO:0000256" key="1">
    <source>
        <dbReference type="ARBA" id="ARBA00022741"/>
    </source>
</evidence>
<dbReference type="AlphaFoldDB" id="A0A7X8TRA6"/>
<dbReference type="NCBIfam" id="NF003816">
    <property type="entry name" value="PRK05406.1-5"/>
    <property type="match status" value="1"/>
</dbReference>
<organism evidence="3 4">
    <name type="scientific">Vibrio agarilyticus</name>
    <dbReference type="NCBI Taxonomy" id="2726741"/>
    <lineage>
        <taxon>Bacteria</taxon>
        <taxon>Pseudomonadati</taxon>
        <taxon>Pseudomonadota</taxon>
        <taxon>Gammaproteobacteria</taxon>
        <taxon>Vibrionales</taxon>
        <taxon>Vibrionaceae</taxon>
        <taxon>Vibrio</taxon>
    </lineage>
</organism>
<comment type="similarity">
    <text evidence="2">Belongs to the LamB/PxpA family.</text>
</comment>
<evidence type="ECO:0000313" key="4">
    <source>
        <dbReference type="Proteomes" id="UP000535589"/>
    </source>
</evidence>
<keyword evidence="1 2" id="KW-0547">Nucleotide-binding</keyword>
<dbReference type="SUPFAM" id="SSF88713">
    <property type="entry name" value="Glycoside hydrolase/deacetylase"/>
    <property type="match status" value="1"/>
</dbReference>
<dbReference type="GO" id="GO:0005524">
    <property type="term" value="F:ATP binding"/>
    <property type="evidence" value="ECO:0007669"/>
    <property type="project" value="UniProtKB-UniRule"/>
</dbReference>
<protein>
    <recommendedName>
        <fullName evidence="2">5-oxoprolinase subunit A</fullName>
        <shortName evidence="2">5-OPase subunit A</shortName>
        <ecNumber evidence="2">3.5.2.9</ecNumber>
    </recommendedName>
    <alternativeName>
        <fullName evidence="2">5-oxoprolinase (ATP-hydrolyzing) subunit A</fullName>
    </alternativeName>
</protein>
<dbReference type="RefSeq" id="WP_168836475.1">
    <property type="nucleotide sequence ID" value="NZ_JABAIK010000009.1"/>
</dbReference>
<keyword evidence="2" id="KW-0067">ATP-binding</keyword>
<dbReference type="EC" id="3.5.2.9" evidence="2"/>
<evidence type="ECO:0000313" key="3">
    <source>
        <dbReference type="EMBL" id="NLS13386.1"/>
    </source>
</evidence>
<dbReference type="Gene3D" id="3.20.20.370">
    <property type="entry name" value="Glycoside hydrolase/deacetylase"/>
    <property type="match status" value="1"/>
</dbReference>
<proteinExistence type="inferred from homology"/>
<dbReference type="InterPro" id="IPR011330">
    <property type="entry name" value="Glyco_hydro/deAcase_b/a-brl"/>
</dbReference>
<dbReference type="PANTHER" id="PTHR30292">
    <property type="entry name" value="UNCHARACTERIZED PROTEIN YBGL-RELATED"/>
    <property type="match status" value="1"/>
</dbReference>
<dbReference type="EMBL" id="JABAIK010000009">
    <property type="protein sequence ID" value="NLS13386.1"/>
    <property type="molecule type" value="Genomic_DNA"/>
</dbReference>
<reference evidence="3 4" key="1">
    <citation type="submission" date="2020-04" db="EMBL/GenBank/DDBJ databases">
        <title>Vibrio sp. SM6, a novel species isolated from seawater.</title>
        <authorList>
            <person name="Wang X."/>
        </authorList>
    </citation>
    <scope>NUCLEOTIDE SEQUENCE [LARGE SCALE GENOMIC DNA]</scope>
    <source>
        <strain evidence="3 4">SM6</strain>
    </source>
</reference>
<comment type="caution">
    <text evidence="3">The sequence shown here is derived from an EMBL/GenBank/DDBJ whole genome shotgun (WGS) entry which is preliminary data.</text>
</comment>
<evidence type="ECO:0000256" key="2">
    <source>
        <dbReference type="HAMAP-Rule" id="MF_00691"/>
    </source>
</evidence>
<dbReference type="GO" id="GO:0005975">
    <property type="term" value="P:carbohydrate metabolic process"/>
    <property type="evidence" value="ECO:0007669"/>
    <property type="project" value="InterPro"/>
</dbReference>